<protein>
    <submittedName>
        <fullName evidence="1">Uncharacterized protein</fullName>
    </submittedName>
</protein>
<dbReference type="EMBL" id="MTBO01000062">
    <property type="protein sequence ID" value="OSI13712.1"/>
    <property type="molecule type" value="Genomic_DNA"/>
</dbReference>
<name>A0A1X3D1T0_9NEIS</name>
<feature type="non-terminal residue" evidence="1">
    <location>
        <position position="209"/>
    </location>
</feature>
<keyword evidence="2" id="KW-1185">Reference proteome</keyword>
<dbReference type="Proteomes" id="UP000193118">
    <property type="component" value="Unassembled WGS sequence"/>
</dbReference>
<dbReference type="STRING" id="194197.BWD09_12725"/>
<evidence type="ECO:0000313" key="2">
    <source>
        <dbReference type="Proteomes" id="UP000193118"/>
    </source>
</evidence>
<gene>
    <name evidence="1" type="ORF">BWD09_12725</name>
</gene>
<evidence type="ECO:0000313" key="1">
    <source>
        <dbReference type="EMBL" id="OSI13712.1"/>
    </source>
</evidence>
<reference evidence="2" key="1">
    <citation type="submission" date="2017-01" db="EMBL/GenBank/DDBJ databases">
        <authorList>
            <person name="Wolfgang W.J."/>
            <person name="Cole J."/>
            <person name="Wroblewski D."/>
            <person name="Mcginnis J."/>
            <person name="Musser K.A."/>
        </authorList>
    </citation>
    <scope>NUCLEOTIDE SEQUENCE [LARGE SCALE GENOMIC DNA]</scope>
    <source>
        <strain evidence="2">DSM 19151</strain>
    </source>
</reference>
<dbReference type="AlphaFoldDB" id="A0A1X3D1T0"/>
<comment type="caution">
    <text evidence="1">The sequence shown here is derived from an EMBL/GenBank/DDBJ whole genome shotgun (WGS) entry which is preliminary data.</text>
</comment>
<sequence>MVDSFVYRNLSGLLTRENLQFEEFKNLTRTHMDDMTEEQVGKMKRIREDVPPITRDTVVTKVMPYEYLEGLTSGTHSKIGSFIARQVDTGHLQNQNLKQTIETYALDYDKSLFVDALKRGEDRYLLFEGKLVTPNQSVIPYGEKFGGNVKDGLPCTLNGFIGCHSNDILPEFKDEIGQYPKKGSTITLIENGERVKQWEFDDKENTFLI</sequence>
<proteinExistence type="predicted"/>
<organism evidence="1 2">
    <name type="scientific">Neisseria dentiae</name>
    <dbReference type="NCBI Taxonomy" id="194197"/>
    <lineage>
        <taxon>Bacteria</taxon>
        <taxon>Pseudomonadati</taxon>
        <taxon>Pseudomonadota</taxon>
        <taxon>Betaproteobacteria</taxon>
        <taxon>Neisseriales</taxon>
        <taxon>Neisseriaceae</taxon>
        <taxon>Neisseria</taxon>
    </lineage>
</organism>
<accession>A0A1X3D1T0</accession>
<dbReference type="RefSeq" id="WP_211276432.1">
    <property type="nucleotide sequence ID" value="NZ_MTBO01000062.1"/>
</dbReference>